<keyword evidence="2 3" id="KW-0808">Transferase</keyword>
<dbReference type="CDD" id="cd11301">
    <property type="entry name" value="Fut1_Fut2_like"/>
    <property type="match status" value="1"/>
</dbReference>
<dbReference type="eggNOG" id="ENOG502ZC3Y">
    <property type="taxonomic scope" value="Bacteria"/>
</dbReference>
<evidence type="ECO:0000256" key="1">
    <source>
        <dbReference type="ARBA" id="ARBA00022676"/>
    </source>
</evidence>
<dbReference type="InterPro" id="IPR002516">
    <property type="entry name" value="Glyco_trans_11"/>
</dbReference>
<keyword evidence="1" id="KW-0328">Glycosyltransferase</keyword>
<protein>
    <submittedName>
        <fullName evidence="3">Glycosyl transferase GT11 family</fullName>
    </submittedName>
</protein>
<dbReference type="PANTHER" id="PTHR11927">
    <property type="entry name" value="GALACTOSIDE 2-L-FUCOSYLTRANSFERASE"/>
    <property type="match status" value="1"/>
</dbReference>
<dbReference type="CAZy" id="GT11">
    <property type="family name" value="Glycosyltransferase Family 11"/>
</dbReference>
<reference evidence="3 4" key="1">
    <citation type="journal article" date="2010" name="PLoS ONE">
        <title>The glycobiome of the rumen bacterium Butyrivibrio proteoclasticus B316(T) highlights adaptation to a polysaccharide-rich environment.</title>
        <authorList>
            <person name="Kelly W.J."/>
            <person name="Leahy S.C."/>
            <person name="Altermann E."/>
            <person name="Yeoman C.J."/>
            <person name="Dunne J.C."/>
            <person name="Kong Z."/>
            <person name="Pacheco D.M."/>
            <person name="Li D."/>
            <person name="Noel S.J."/>
            <person name="Moon C.D."/>
            <person name="Cookson A.L."/>
            <person name="Attwood G.T."/>
        </authorList>
    </citation>
    <scope>NUCLEOTIDE SEQUENCE [LARGE SCALE GENOMIC DNA]</scope>
    <source>
        <strain evidence="4">ATCC 51982 / DSM 14932 / B316</strain>
    </source>
</reference>
<dbReference type="EMBL" id="CP001810">
    <property type="protein sequence ID" value="ADL33151.1"/>
    <property type="molecule type" value="Genomic_DNA"/>
</dbReference>
<proteinExistence type="predicted"/>
<dbReference type="HOGENOM" id="CLU_043399_3_1_9"/>
<dbReference type="GO" id="GO:0016020">
    <property type="term" value="C:membrane"/>
    <property type="evidence" value="ECO:0007669"/>
    <property type="project" value="InterPro"/>
</dbReference>
<dbReference type="Proteomes" id="UP000001299">
    <property type="component" value="Chromosome 1"/>
</dbReference>
<sequence>MRKRIIALNGGLGNQMFQYAFARMLEDRKHCLIEFDTGFYSTVNDRKLAIQNYNIHKYDFCNHEYYNKIRLLFQKIPFVAWLAGTYKEYSEYQLDPRVFLFNYRFYYGYWQNKQYFENISNDIRNELSYIGNVSEKENALLNMLEAHNAIAIHVRRGDYTQEGYNKIYISLSKEYYKRAVSIACKELGDNNIPLYVFSDDIDWCKANLADIGNVTFVDNTISSSADIDMLMMKKSRCLITANSTFSWWSAWLSDRDDKIVLVPDKWLQDEEKNTKLMKAFICDKWKIVPV</sequence>
<gene>
    <name evidence="3" type="ordered locus">bpr_I0403</name>
</gene>
<organism evidence="3 4">
    <name type="scientific">Butyrivibrio proteoclasticus (strain ATCC 51982 / DSM 14932 / B316)</name>
    <name type="common">Clostridium proteoclasticum</name>
    <dbReference type="NCBI Taxonomy" id="515622"/>
    <lineage>
        <taxon>Bacteria</taxon>
        <taxon>Bacillati</taxon>
        <taxon>Bacillota</taxon>
        <taxon>Clostridia</taxon>
        <taxon>Lachnospirales</taxon>
        <taxon>Lachnospiraceae</taxon>
        <taxon>Butyrivibrio</taxon>
    </lineage>
</organism>
<dbReference type="GO" id="GO:0008107">
    <property type="term" value="F:galactoside 2-alpha-L-fucosyltransferase activity"/>
    <property type="evidence" value="ECO:0007669"/>
    <property type="project" value="InterPro"/>
</dbReference>
<evidence type="ECO:0000313" key="3">
    <source>
        <dbReference type="EMBL" id="ADL33151.1"/>
    </source>
</evidence>
<dbReference type="KEGG" id="bpb:bpr_I0403"/>
<keyword evidence="4" id="KW-1185">Reference proteome</keyword>
<evidence type="ECO:0000313" key="4">
    <source>
        <dbReference type="Proteomes" id="UP000001299"/>
    </source>
</evidence>
<dbReference type="PANTHER" id="PTHR11927:SF9">
    <property type="entry name" value="L-FUCOSYLTRANSFERASE"/>
    <property type="match status" value="1"/>
</dbReference>
<dbReference type="Gene3D" id="3.40.50.11350">
    <property type="match status" value="1"/>
</dbReference>
<name>E0RZF4_BUTPB</name>
<dbReference type="GO" id="GO:0005975">
    <property type="term" value="P:carbohydrate metabolic process"/>
    <property type="evidence" value="ECO:0007669"/>
    <property type="project" value="InterPro"/>
</dbReference>
<accession>E0RZF4</accession>
<evidence type="ECO:0000256" key="2">
    <source>
        <dbReference type="ARBA" id="ARBA00022679"/>
    </source>
</evidence>
<dbReference type="AlphaFoldDB" id="E0RZF4"/>
<dbReference type="STRING" id="515622.bpr_I0403"/>
<dbReference type="RefSeq" id="WP_013279808.1">
    <property type="nucleotide sequence ID" value="NC_014387.1"/>
</dbReference>
<dbReference type="Pfam" id="PF01531">
    <property type="entry name" value="Glyco_transf_11"/>
    <property type="match status" value="1"/>
</dbReference>